<protein>
    <submittedName>
        <fullName evidence="1">Uncharacterized protein</fullName>
    </submittedName>
</protein>
<comment type="caution">
    <text evidence="1">The sequence shown here is derived from an EMBL/GenBank/DDBJ whole genome shotgun (WGS) entry which is preliminary data.</text>
</comment>
<reference evidence="1 2" key="1">
    <citation type="journal article" date="2021" name="BMC Genomics">
        <title>Datura genome reveals duplications of psychoactive alkaloid biosynthetic genes and high mutation rate following tissue culture.</title>
        <authorList>
            <person name="Rajewski A."/>
            <person name="Carter-House D."/>
            <person name="Stajich J."/>
            <person name="Litt A."/>
        </authorList>
    </citation>
    <scope>NUCLEOTIDE SEQUENCE [LARGE SCALE GENOMIC DNA]</scope>
    <source>
        <strain evidence="1">AR-01</strain>
    </source>
</reference>
<evidence type="ECO:0000313" key="2">
    <source>
        <dbReference type="Proteomes" id="UP000823775"/>
    </source>
</evidence>
<dbReference type="EMBL" id="JACEIK010001327">
    <property type="protein sequence ID" value="MCD7468388.1"/>
    <property type="molecule type" value="Genomic_DNA"/>
</dbReference>
<dbReference type="Proteomes" id="UP000823775">
    <property type="component" value="Unassembled WGS sequence"/>
</dbReference>
<gene>
    <name evidence="1" type="ORF">HAX54_006487</name>
</gene>
<proteinExistence type="predicted"/>
<organism evidence="1 2">
    <name type="scientific">Datura stramonium</name>
    <name type="common">Jimsonweed</name>
    <name type="synonym">Common thornapple</name>
    <dbReference type="NCBI Taxonomy" id="4076"/>
    <lineage>
        <taxon>Eukaryota</taxon>
        <taxon>Viridiplantae</taxon>
        <taxon>Streptophyta</taxon>
        <taxon>Embryophyta</taxon>
        <taxon>Tracheophyta</taxon>
        <taxon>Spermatophyta</taxon>
        <taxon>Magnoliopsida</taxon>
        <taxon>eudicotyledons</taxon>
        <taxon>Gunneridae</taxon>
        <taxon>Pentapetalae</taxon>
        <taxon>asterids</taxon>
        <taxon>lamiids</taxon>
        <taxon>Solanales</taxon>
        <taxon>Solanaceae</taxon>
        <taxon>Solanoideae</taxon>
        <taxon>Datureae</taxon>
        <taxon>Datura</taxon>
    </lineage>
</organism>
<sequence>MVQIRGTKVDSDMRVDKDSLVEEFPTFLKVAPLENTTKWYETNLYDQTVFSKTIIRIEGGSVGKTQKRVNSSMCGPSFSKSGEAECSLVDEAGTVVCDKATGVTRCWALGWHSVAPSLSSNMGRHGMGTGSRIPIGNSPVCMAFSGMVPGDANVLM</sequence>
<evidence type="ECO:0000313" key="1">
    <source>
        <dbReference type="EMBL" id="MCD7468388.1"/>
    </source>
</evidence>
<name>A0ABS8TB83_DATST</name>
<keyword evidence="2" id="KW-1185">Reference proteome</keyword>
<accession>A0ABS8TB83</accession>